<accession>A0ABV6R107</accession>
<proteinExistence type="predicted"/>
<feature type="domain" description="DUF6950" evidence="1">
    <location>
        <begin position="8"/>
        <end position="112"/>
    </location>
</feature>
<sequence length="137" mass="15008">MHPMLRRQQAVEATIQRFAGKTLAYGRDDCARMAAFLVKRLGVKVRLTKMPRYGSAVGAARALRALDCRDLAEVVDKAGLPRVAPSRAIMGDLFALPAPDDTVALHIALDHQTSFGLIDGVFQPGRVHQTICAWRTL</sequence>
<evidence type="ECO:0000313" key="3">
    <source>
        <dbReference type="Proteomes" id="UP001589906"/>
    </source>
</evidence>
<dbReference type="RefSeq" id="WP_376835019.1">
    <property type="nucleotide sequence ID" value="NZ_JBHLSW010000003.1"/>
</dbReference>
<dbReference type="Pfam" id="PF22262">
    <property type="entry name" value="DUF6950"/>
    <property type="match status" value="1"/>
</dbReference>
<evidence type="ECO:0000259" key="1">
    <source>
        <dbReference type="Pfam" id="PF22262"/>
    </source>
</evidence>
<dbReference type="InterPro" id="IPR053802">
    <property type="entry name" value="DUF6950"/>
</dbReference>
<protein>
    <submittedName>
        <fullName evidence="2">DUF6950 family protein</fullName>
    </submittedName>
</protein>
<name>A0ABV6R107_9CAUL</name>
<comment type="caution">
    <text evidence="2">The sequence shown here is derived from an EMBL/GenBank/DDBJ whole genome shotgun (WGS) entry which is preliminary data.</text>
</comment>
<dbReference type="Proteomes" id="UP001589906">
    <property type="component" value="Unassembled WGS sequence"/>
</dbReference>
<dbReference type="EMBL" id="JBHLSW010000003">
    <property type="protein sequence ID" value="MFC0633298.1"/>
    <property type="molecule type" value="Genomic_DNA"/>
</dbReference>
<gene>
    <name evidence="2" type="ORF">ACFFGE_05315</name>
</gene>
<keyword evidence="3" id="KW-1185">Reference proteome</keyword>
<reference evidence="2 3" key="1">
    <citation type="submission" date="2024-09" db="EMBL/GenBank/DDBJ databases">
        <authorList>
            <person name="Sun Q."/>
            <person name="Mori K."/>
        </authorList>
    </citation>
    <scope>NUCLEOTIDE SEQUENCE [LARGE SCALE GENOMIC DNA]</scope>
    <source>
        <strain evidence="2 3">NCAIM B.02621</strain>
    </source>
</reference>
<evidence type="ECO:0000313" key="2">
    <source>
        <dbReference type="EMBL" id="MFC0633298.1"/>
    </source>
</evidence>
<organism evidence="2 3">
    <name type="scientific">Brevundimonas balnearis</name>
    <dbReference type="NCBI Taxonomy" id="1572858"/>
    <lineage>
        <taxon>Bacteria</taxon>
        <taxon>Pseudomonadati</taxon>
        <taxon>Pseudomonadota</taxon>
        <taxon>Alphaproteobacteria</taxon>
        <taxon>Caulobacterales</taxon>
        <taxon>Caulobacteraceae</taxon>
        <taxon>Brevundimonas</taxon>
    </lineage>
</organism>